<dbReference type="Proteomes" id="UP000677054">
    <property type="component" value="Unassembled WGS sequence"/>
</dbReference>
<accession>A0A7R8WXG4</accession>
<sequence length="111" mass="12508">MNFERGRRDLEEPFQEDDKSSPDFSNLQHQVRERTSGPGGGAISRGRQIFAGLLLSSAIRPQDLIDPHPDQETREAWRETEGEEVLAADVVHPIRGEDSSTHQCVDRNATR</sequence>
<feature type="compositionally biased region" description="Basic and acidic residues" evidence="1">
    <location>
        <begin position="63"/>
        <end position="80"/>
    </location>
</feature>
<feature type="compositionally biased region" description="Basic and acidic residues" evidence="1">
    <location>
        <begin position="92"/>
        <end position="111"/>
    </location>
</feature>
<evidence type="ECO:0000256" key="1">
    <source>
        <dbReference type="SAM" id="MobiDB-lite"/>
    </source>
</evidence>
<gene>
    <name evidence="2" type="ORF">DSTB1V02_LOCUS42</name>
</gene>
<dbReference type="EMBL" id="LR899519">
    <property type="protein sequence ID" value="CAD7240003.1"/>
    <property type="molecule type" value="Genomic_DNA"/>
</dbReference>
<evidence type="ECO:0000313" key="2">
    <source>
        <dbReference type="EMBL" id="CAD7240003.1"/>
    </source>
</evidence>
<evidence type="ECO:0000313" key="3">
    <source>
        <dbReference type="Proteomes" id="UP000677054"/>
    </source>
</evidence>
<feature type="region of interest" description="Disordered" evidence="1">
    <location>
        <begin position="1"/>
        <end position="44"/>
    </location>
</feature>
<reference evidence="2" key="1">
    <citation type="submission" date="2020-11" db="EMBL/GenBank/DDBJ databases">
        <authorList>
            <person name="Tran Van P."/>
        </authorList>
    </citation>
    <scope>NUCLEOTIDE SEQUENCE</scope>
</reference>
<feature type="region of interest" description="Disordered" evidence="1">
    <location>
        <begin position="62"/>
        <end position="111"/>
    </location>
</feature>
<dbReference type="EMBL" id="CAJPEV010000002">
    <property type="protein sequence ID" value="CAG0878517.1"/>
    <property type="molecule type" value="Genomic_DNA"/>
</dbReference>
<dbReference type="AlphaFoldDB" id="A0A7R8WXG4"/>
<name>A0A7R8WXG4_9CRUS</name>
<proteinExistence type="predicted"/>
<protein>
    <submittedName>
        <fullName evidence="2">Uncharacterized protein</fullName>
    </submittedName>
</protein>
<feature type="compositionally biased region" description="Basic and acidic residues" evidence="1">
    <location>
        <begin position="1"/>
        <end position="21"/>
    </location>
</feature>
<keyword evidence="3" id="KW-1185">Reference proteome</keyword>
<organism evidence="2">
    <name type="scientific">Darwinula stevensoni</name>
    <dbReference type="NCBI Taxonomy" id="69355"/>
    <lineage>
        <taxon>Eukaryota</taxon>
        <taxon>Metazoa</taxon>
        <taxon>Ecdysozoa</taxon>
        <taxon>Arthropoda</taxon>
        <taxon>Crustacea</taxon>
        <taxon>Oligostraca</taxon>
        <taxon>Ostracoda</taxon>
        <taxon>Podocopa</taxon>
        <taxon>Podocopida</taxon>
        <taxon>Darwinulocopina</taxon>
        <taxon>Darwinuloidea</taxon>
        <taxon>Darwinulidae</taxon>
        <taxon>Darwinula</taxon>
    </lineage>
</organism>